<accession>A0AAV7PD50</accession>
<dbReference type="AlphaFoldDB" id="A0AAV7PD50"/>
<proteinExistence type="predicted"/>
<sequence length="98" mass="10770">MGAEADKEARNKEICGEEAECNTSDSHSFFWVKSRQRRCVEVAGNLEESGAGQKGLRRCGGTEGEILEDCGCEGLFKGRDSDRYCWALSGKIDTIDTN</sequence>
<evidence type="ECO:0000313" key="2">
    <source>
        <dbReference type="Proteomes" id="UP001066276"/>
    </source>
</evidence>
<protein>
    <submittedName>
        <fullName evidence="1">Uncharacterized protein</fullName>
    </submittedName>
</protein>
<dbReference type="EMBL" id="JANPWB010000011">
    <property type="protein sequence ID" value="KAJ1126075.1"/>
    <property type="molecule type" value="Genomic_DNA"/>
</dbReference>
<gene>
    <name evidence="1" type="ORF">NDU88_004488</name>
</gene>
<dbReference type="Proteomes" id="UP001066276">
    <property type="component" value="Chromosome 7"/>
</dbReference>
<reference evidence="1" key="1">
    <citation type="journal article" date="2022" name="bioRxiv">
        <title>Sequencing and chromosome-scale assembly of the giantPleurodeles waltlgenome.</title>
        <authorList>
            <person name="Brown T."/>
            <person name="Elewa A."/>
            <person name="Iarovenko S."/>
            <person name="Subramanian E."/>
            <person name="Araus A.J."/>
            <person name="Petzold A."/>
            <person name="Susuki M."/>
            <person name="Suzuki K.-i.T."/>
            <person name="Hayashi T."/>
            <person name="Toyoda A."/>
            <person name="Oliveira C."/>
            <person name="Osipova E."/>
            <person name="Leigh N.D."/>
            <person name="Simon A."/>
            <person name="Yun M.H."/>
        </authorList>
    </citation>
    <scope>NUCLEOTIDE SEQUENCE</scope>
    <source>
        <strain evidence="1">20211129_DDA</strain>
        <tissue evidence="1">Liver</tissue>
    </source>
</reference>
<name>A0AAV7PD50_PLEWA</name>
<organism evidence="1 2">
    <name type="scientific">Pleurodeles waltl</name>
    <name type="common">Iberian ribbed newt</name>
    <dbReference type="NCBI Taxonomy" id="8319"/>
    <lineage>
        <taxon>Eukaryota</taxon>
        <taxon>Metazoa</taxon>
        <taxon>Chordata</taxon>
        <taxon>Craniata</taxon>
        <taxon>Vertebrata</taxon>
        <taxon>Euteleostomi</taxon>
        <taxon>Amphibia</taxon>
        <taxon>Batrachia</taxon>
        <taxon>Caudata</taxon>
        <taxon>Salamandroidea</taxon>
        <taxon>Salamandridae</taxon>
        <taxon>Pleurodelinae</taxon>
        <taxon>Pleurodeles</taxon>
    </lineage>
</organism>
<comment type="caution">
    <text evidence="1">The sequence shown here is derived from an EMBL/GenBank/DDBJ whole genome shotgun (WGS) entry which is preliminary data.</text>
</comment>
<evidence type="ECO:0000313" key="1">
    <source>
        <dbReference type="EMBL" id="KAJ1126075.1"/>
    </source>
</evidence>
<keyword evidence="2" id="KW-1185">Reference proteome</keyword>